<name>A0A0E0B3E0_9ORYZ</name>
<reference evidence="1" key="1">
    <citation type="submission" date="2015-04" db="UniProtKB">
        <authorList>
            <consortium name="EnsemblPlants"/>
        </authorList>
    </citation>
    <scope>IDENTIFICATION</scope>
</reference>
<dbReference type="Gramene" id="OGLUM09G11890.2">
    <property type="protein sequence ID" value="OGLUM09G11890.2"/>
    <property type="gene ID" value="OGLUM09G11890"/>
</dbReference>
<keyword evidence="2" id="KW-1185">Reference proteome</keyword>
<sequence>MHAHPQAVPKISDQDWGAWARVFPLGLLSQHLLYNAFNPWSKETYPVSATRVEPSSSYSRLDLEQIDFAHRRL</sequence>
<dbReference type="AlphaFoldDB" id="A0A0E0B3E0"/>
<evidence type="ECO:0000313" key="2">
    <source>
        <dbReference type="Proteomes" id="UP000026961"/>
    </source>
</evidence>
<accession>A0A0E0B3E0</accession>
<dbReference type="Proteomes" id="UP000026961">
    <property type="component" value="Chromosome 9"/>
</dbReference>
<proteinExistence type="predicted"/>
<protein>
    <submittedName>
        <fullName evidence="1">Uncharacterized protein</fullName>
    </submittedName>
</protein>
<dbReference type="HOGENOM" id="CLU_2708835_0_0_1"/>
<organism evidence="1">
    <name type="scientific">Oryza glumipatula</name>
    <dbReference type="NCBI Taxonomy" id="40148"/>
    <lineage>
        <taxon>Eukaryota</taxon>
        <taxon>Viridiplantae</taxon>
        <taxon>Streptophyta</taxon>
        <taxon>Embryophyta</taxon>
        <taxon>Tracheophyta</taxon>
        <taxon>Spermatophyta</taxon>
        <taxon>Magnoliopsida</taxon>
        <taxon>Liliopsida</taxon>
        <taxon>Poales</taxon>
        <taxon>Poaceae</taxon>
        <taxon>BOP clade</taxon>
        <taxon>Oryzoideae</taxon>
        <taxon>Oryzeae</taxon>
        <taxon>Oryzinae</taxon>
        <taxon>Oryza</taxon>
    </lineage>
</organism>
<reference evidence="1" key="2">
    <citation type="submission" date="2018-05" db="EMBL/GenBank/DDBJ databases">
        <title>OgluRS3 (Oryza glumaepatula Reference Sequence Version 3).</title>
        <authorList>
            <person name="Zhang J."/>
            <person name="Kudrna D."/>
            <person name="Lee S."/>
            <person name="Talag J."/>
            <person name="Welchert J."/>
            <person name="Wing R.A."/>
        </authorList>
    </citation>
    <scope>NUCLEOTIDE SEQUENCE [LARGE SCALE GENOMIC DNA]</scope>
</reference>
<evidence type="ECO:0000313" key="1">
    <source>
        <dbReference type="EnsemblPlants" id="OGLUM09G11890.2"/>
    </source>
</evidence>
<dbReference type="EnsemblPlants" id="OGLUM09G11890.2">
    <property type="protein sequence ID" value="OGLUM09G11890.2"/>
    <property type="gene ID" value="OGLUM09G11890"/>
</dbReference>